<dbReference type="Proteomes" id="UP001283361">
    <property type="component" value="Unassembled WGS sequence"/>
</dbReference>
<dbReference type="EMBL" id="JAWDGP010003794">
    <property type="protein sequence ID" value="KAK3770648.1"/>
    <property type="molecule type" value="Genomic_DNA"/>
</dbReference>
<comment type="caution">
    <text evidence="1">The sequence shown here is derived from an EMBL/GenBank/DDBJ whole genome shotgun (WGS) entry which is preliminary data.</text>
</comment>
<dbReference type="AlphaFoldDB" id="A0AAE0ZJK3"/>
<proteinExistence type="predicted"/>
<evidence type="ECO:0000313" key="1">
    <source>
        <dbReference type="EMBL" id="KAK3770648.1"/>
    </source>
</evidence>
<organism evidence="1 2">
    <name type="scientific">Elysia crispata</name>
    <name type="common">lettuce slug</name>
    <dbReference type="NCBI Taxonomy" id="231223"/>
    <lineage>
        <taxon>Eukaryota</taxon>
        <taxon>Metazoa</taxon>
        <taxon>Spiralia</taxon>
        <taxon>Lophotrochozoa</taxon>
        <taxon>Mollusca</taxon>
        <taxon>Gastropoda</taxon>
        <taxon>Heterobranchia</taxon>
        <taxon>Euthyneura</taxon>
        <taxon>Panpulmonata</taxon>
        <taxon>Sacoglossa</taxon>
        <taxon>Placobranchoidea</taxon>
        <taxon>Plakobranchidae</taxon>
        <taxon>Elysia</taxon>
    </lineage>
</organism>
<name>A0AAE0ZJK3_9GAST</name>
<dbReference type="InterPro" id="IPR008979">
    <property type="entry name" value="Galactose-bd-like_sf"/>
</dbReference>
<gene>
    <name evidence="1" type="ORF">RRG08_038468</name>
</gene>
<accession>A0AAE0ZJK3</accession>
<keyword evidence="2" id="KW-1185">Reference proteome</keyword>
<dbReference type="SUPFAM" id="SSF49785">
    <property type="entry name" value="Galactose-binding domain-like"/>
    <property type="match status" value="1"/>
</dbReference>
<dbReference type="Gene3D" id="2.60.120.260">
    <property type="entry name" value="Galactose-binding domain-like"/>
    <property type="match status" value="1"/>
</dbReference>
<sequence>RNVALKQGAEQSTWLRIDLRDRWLAEYAVDGQIPNDTHDSSRLTCTHTALRRPRAATWQKRCSCCRNFRNVSFTQPVEITRFILENRRSCCPERLKNFSLTVYPVTDSYKPITFRGSDEENLTYSVVPSPRISFPVTQVKITEGFNTERILTLCE</sequence>
<evidence type="ECO:0000313" key="2">
    <source>
        <dbReference type="Proteomes" id="UP001283361"/>
    </source>
</evidence>
<reference evidence="1" key="1">
    <citation type="journal article" date="2023" name="G3 (Bethesda)">
        <title>A reference genome for the long-term kleptoplast-retaining sea slug Elysia crispata morphotype clarki.</title>
        <authorList>
            <person name="Eastman K.E."/>
            <person name="Pendleton A.L."/>
            <person name="Shaikh M.A."/>
            <person name="Suttiyut T."/>
            <person name="Ogas R."/>
            <person name="Tomko P."/>
            <person name="Gavelis G."/>
            <person name="Widhalm J.R."/>
            <person name="Wisecaver J.H."/>
        </authorList>
    </citation>
    <scope>NUCLEOTIDE SEQUENCE</scope>
    <source>
        <strain evidence="1">ECLA1</strain>
    </source>
</reference>
<protein>
    <submittedName>
        <fullName evidence="1">Uncharacterized protein</fullName>
    </submittedName>
</protein>
<feature type="non-terminal residue" evidence="1">
    <location>
        <position position="1"/>
    </location>
</feature>
<feature type="non-terminal residue" evidence="1">
    <location>
        <position position="155"/>
    </location>
</feature>